<evidence type="ECO:0000313" key="2">
    <source>
        <dbReference type="Proteomes" id="UP000199064"/>
    </source>
</evidence>
<reference evidence="2" key="1">
    <citation type="submission" date="2016-10" db="EMBL/GenBank/DDBJ databases">
        <authorList>
            <person name="Varghese N."/>
            <person name="Submissions S."/>
        </authorList>
    </citation>
    <scope>NUCLEOTIDE SEQUENCE [LARGE SCALE GENOMIC DNA]</scope>
    <source>
        <strain evidence="2">ES.061</strain>
    </source>
</reference>
<dbReference type="Pfam" id="PF07370">
    <property type="entry name" value="DUF1489"/>
    <property type="match status" value="1"/>
</dbReference>
<sequence length="163" mass="18604">MESARAALDLHCLPPDIQDMALNLIKLCVGCESVEQLEDWIELRVREKKARGEPAEHFHTTRMVPKRVEELTEGGSLYWVIKGSVQCRQRLVDIRPFRDAEGVSRCHLVLEPRLVRTQFQPRRAFQGWRYLDAKDAPGDIGSAGDDAAMPQELRRELSELGLL</sequence>
<protein>
    <recommendedName>
        <fullName evidence="3">Lysophospholipase</fullName>
    </recommendedName>
</protein>
<dbReference type="AlphaFoldDB" id="A0A1H4INU8"/>
<proteinExistence type="predicted"/>
<dbReference type="Proteomes" id="UP000199064">
    <property type="component" value="Unassembled WGS sequence"/>
</dbReference>
<evidence type="ECO:0008006" key="3">
    <source>
        <dbReference type="Google" id="ProtNLM"/>
    </source>
</evidence>
<dbReference type="InterPro" id="IPR008320">
    <property type="entry name" value="UCP032025"/>
</dbReference>
<evidence type="ECO:0000313" key="1">
    <source>
        <dbReference type="EMBL" id="SEB35740.1"/>
    </source>
</evidence>
<dbReference type="PIRSF" id="PIRSF032025">
    <property type="entry name" value="UCP032025"/>
    <property type="match status" value="1"/>
</dbReference>
<accession>A0A1H4INU8</accession>
<keyword evidence="2" id="KW-1185">Reference proteome</keyword>
<gene>
    <name evidence="1" type="ORF">SAMN05216452_0305</name>
</gene>
<organism evidence="1 2">
    <name type="scientific">Nitratireductor aquibiodomus</name>
    <dbReference type="NCBI Taxonomy" id="204799"/>
    <lineage>
        <taxon>Bacteria</taxon>
        <taxon>Pseudomonadati</taxon>
        <taxon>Pseudomonadota</taxon>
        <taxon>Alphaproteobacteria</taxon>
        <taxon>Hyphomicrobiales</taxon>
        <taxon>Phyllobacteriaceae</taxon>
        <taxon>Nitratireductor</taxon>
    </lineage>
</organism>
<name>A0A1H4INU8_9HYPH</name>
<dbReference type="EMBL" id="FNSL01000001">
    <property type="protein sequence ID" value="SEB35740.1"/>
    <property type="molecule type" value="Genomic_DNA"/>
</dbReference>